<dbReference type="Proteomes" id="UP000051884">
    <property type="component" value="Unassembled WGS sequence"/>
</dbReference>
<keyword evidence="1" id="KW-0472">Membrane</keyword>
<evidence type="ECO:0000256" key="1">
    <source>
        <dbReference type="SAM" id="Phobius"/>
    </source>
</evidence>
<feature type="transmembrane region" description="Helical" evidence="1">
    <location>
        <begin position="23"/>
        <end position="42"/>
    </location>
</feature>
<name>A0ABR5QBL2_9LACO</name>
<keyword evidence="1" id="KW-1133">Transmembrane helix</keyword>
<gene>
    <name evidence="2" type="ORF">IV59_GL000144</name>
</gene>
<reference evidence="2 3" key="1">
    <citation type="journal article" date="2015" name="Genome Announc.">
        <title>Expanding the biotechnology potential of lactobacilli through comparative genomics of 213 strains and associated genera.</title>
        <authorList>
            <person name="Sun Z."/>
            <person name="Harris H.M."/>
            <person name="McCann A."/>
            <person name="Guo C."/>
            <person name="Argimon S."/>
            <person name="Zhang W."/>
            <person name="Yang X."/>
            <person name="Jeffery I.B."/>
            <person name="Cooney J.C."/>
            <person name="Kagawa T.F."/>
            <person name="Liu W."/>
            <person name="Song Y."/>
            <person name="Salvetti E."/>
            <person name="Wrobel A."/>
            <person name="Rasinkangas P."/>
            <person name="Parkhill J."/>
            <person name="Rea M.C."/>
            <person name="O'Sullivan O."/>
            <person name="Ritari J."/>
            <person name="Douillard F.P."/>
            <person name="Paul Ross R."/>
            <person name="Yang R."/>
            <person name="Briner A.E."/>
            <person name="Felis G.E."/>
            <person name="de Vos W.M."/>
            <person name="Barrangou R."/>
            <person name="Klaenhammer T.R."/>
            <person name="Caufield P.W."/>
            <person name="Cui Y."/>
            <person name="Zhang H."/>
            <person name="O'Toole P.W."/>
        </authorList>
    </citation>
    <scope>NUCLEOTIDE SEQUENCE [LARGE SCALE GENOMIC DNA]</scope>
    <source>
        <strain evidence="2 3">DSM 26202</strain>
    </source>
</reference>
<evidence type="ECO:0000313" key="2">
    <source>
        <dbReference type="EMBL" id="KRO11404.1"/>
    </source>
</evidence>
<accession>A0ABR5QBL2</accession>
<protein>
    <recommendedName>
        <fullName evidence="4">DUF2798 domain-containing protein</fullName>
    </recommendedName>
</protein>
<dbReference type="InterPro" id="IPR021529">
    <property type="entry name" value="DUF2798"/>
</dbReference>
<organism evidence="2 3">
    <name type="scientific">Paucilactobacillus hokkaidonensis</name>
    <dbReference type="NCBI Taxonomy" id="1193095"/>
    <lineage>
        <taxon>Bacteria</taxon>
        <taxon>Bacillati</taxon>
        <taxon>Bacillota</taxon>
        <taxon>Bacilli</taxon>
        <taxon>Lactobacillales</taxon>
        <taxon>Lactobacillaceae</taxon>
        <taxon>Paucilactobacillus</taxon>
    </lineage>
</organism>
<keyword evidence="3" id="KW-1185">Reference proteome</keyword>
<evidence type="ECO:0008006" key="4">
    <source>
        <dbReference type="Google" id="ProtNLM"/>
    </source>
</evidence>
<feature type="transmembrane region" description="Helical" evidence="1">
    <location>
        <begin position="63"/>
        <end position="86"/>
    </location>
</feature>
<keyword evidence="1" id="KW-0812">Transmembrane</keyword>
<dbReference type="Pfam" id="PF11391">
    <property type="entry name" value="DUF2798"/>
    <property type="match status" value="1"/>
</dbReference>
<evidence type="ECO:0000313" key="3">
    <source>
        <dbReference type="Proteomes" id="UP000051884"/>
    </source>
</evidence>
<proteinExistence type="predicted"/>
<dbReference type="EMBL" id="JQCH01000001">
    <property type="protein sequence ID" value="KRO11404.1"/>
    <property type="molecule type" value="Genomic_DNA"/>
</dbReference>
<sequence>MNIIAPLITSFEIGFGWQTWKNVLSILPMIWIAVIAMVLLTYQPASWLTGKIVEEQDGFNAHIIVNILCTVMMMSVILTVVGTWIGQQQVSLESISHFFYRWPRNFAISLGVEMLIAQPIARQILFILHSHQETEKTTN</sequence>
<comment type="caution">
    <text evidence="2">The sequence shown here is derived from an EMBL/GenBank/DDBJ whole genome shotgun (WGS) entry which is preliminary data.</text>
</comment>